<organism evidence="9 10">
    <name type="scientific">Erysiphe pulchra</name>
    <dbReference type="NCBI Taxonomy" id="225359"/>
    <lineage>
        <taxon>Eukaryota</taxon>
        <taxon>Fungi</taxon>
        <taxon>Dikarya</taxon>
        <taxon>Ascomycota</taxon>
        <taxon>Pezizomycotina</taxon>
        <taxon>Leotiomycetes</taxon>
        <taxon>Erysiphales</taxon>
        <taxon>Erysiphaceae</taxon>
        <taxon>Erysiphe</taxon>
    </lineage>
</organism>
<protein>
    <recommendedName>
        <fullName evidence="8">RING-type domain-containing protein</fullName>
    </recommendedName>
</protein>
<dbReference type="GO" id="GO:0005737">
    <property type="term" value="C:cytoplasm"/>
    <property type="evidence" value="ECO:0007669"/>
    <property type="project" value="UniProtKB-SubCell"/>
</dbReference>
<dbReference type="InterPro" id="IPR013083">
    <property type="entry name" value="Znf_RING/FYVE/PHD"/>
</dbReference>
<comment type="caution">
    <text evidence="9">The sequence shown here is derived from an EMBL/GenBank/DDBJ whole genome shotgun (WGS) entry which is preliminary data.</text>
</comment>
<dbReference type="Proteomes" id="UP000237438">
    <property type="component" value="Unassembled WGS sequence"/>
</dbReference>
<evidence type="ECO:0000256" key="2">
    <source>
        <dbReference type="ARBA" id="ARBA00022490"/>
    </source>
</evidence>
<dbReference type="STRING" id="225359.A0A2S4PNN5"/>
<evidence type="ECO:0000259" key="8">
    <source>
        <dbReference type="PROSITE" id="PS50089"/>
    </source>
</evidence>
<reference evidence="9 10" key="1">
    <citation type="submission" date="2017-10" db="EMBL/GenBank/DDBJ databases">
        <title>Development of genomic resources for the powdery mildew, Erysiphe pulchra.</title>
        <authorList>
            <person name="Wadl P.A."/>
            <person name="Mack B.M."/>
            <person name="Moore G."/>
            <person name="Beltz S.B."/>
        </authorList>
    </citation>
    <scope>NUCLEOTIDE SEQUENCE [LARGE SCALE GENOMIC DNA]</scope>
    <source>
        <strain evidence="9">Cflorida</strain>
    </source>
</reference>
<accession>A0A2S4PNN5</accession>
<dbReference type="GO" id="GO:0008270">
    <property type="term" value="F:zinc ion binding"/>
    <property type="evidence" value="ECO:0007669"/>
    <property type="project" value="UniProtKB-KW"/>
</dbReference>
<dbReference type="PANTHER" id="PTHR12983">
    <property type="entry name" value="RING FINGER 10 FAMILY MEMBER"/>
    <property type="match status" value="1"/>
</dbReference>
<dbReference type="GO" id="GO:0045944">
    <property type="term" value="P:positive regulation of transcription by RNA polymerase II"/>
    <property type="evidence" value="ECO:0007669"/>
    <property type="project" value="TreeGrafter"/>
</dbReference>
<evidence type="ECO:0000256" key="3">
    <source>
        <dbReference type="ARBA" id="ARBA00022723"/>
    </source>
</evidence>
<dbReference type="InterPro" id="IPR017907">
    <property type="entry name" value="Znf_RING_CS"/>
</dbReference>
<dbReference type="InterPro" id="IPR001841">
    <property type="entry name" value="Znf_RING"/>
</dbReference>
<dbReference type="GO" id="GO:0000976">
    <property type="term" value="F:transcription cis-regulatory region binding"/>
    <property type="evidence" value="ECO:0007669"/>
    <property type="project" value="TreeGrafter"/>
</dbReference>
<proteinExistence type="predicted"/>
<sequence length="623" mass="71306">MDEDVITGTRTSRNQNSRRGQTSITHLMNITLPPILQDYRNASVRESLRRKSSCNRSCHLLSDKARYIHANYRFIVKPNGNYKLQVADADQPLDWNDILQILVSPISQDSSCPICLSRPVVPRMLTCGHILCLPCLIRYVHSGDINIVIPKKKARWIECPICWDSVNVSEMRPVRWYAGQENLPSQEGEEVVLRLISRKPGKHLILPKEATEVLRDLEDIPWYSPIDIADYVRIMKAGQDYMNEQYSSEIEDLRNLEKEDELVYDEGPEWTRKAMSEIYEAKKRIQGIGNPPPTPKYVKKNELKINLFLSPVDEIAVCGEPLLTQKSKSSDIENNAQNSACLHPVRESNDIKNQNVGKIEVPKTEKSFFFYQALPNYYLAPLDIRILKSAYGSFDLFPPALLPRIEHISNGHVISNELKKRMKYLSHLPQGCEVTFLECNWTGIIVPDILDQFSNEIEIRRKKHHDKQNQEERDRLLAEKAEDESQWISSKRSNFNELESFSIEVPNSSIIKPDLLFNDSAHPFSSLKTQSDESASTRTVWGTKLVASSSSETSARSNEPNVNDGWLQTWETEKEIEDALLTHTKDLSLDKQDSIMKPVVGKGYKKKKARKITLMSTTVRRAA</sequence>
<keyword evidence="4 6" id="KW-0863">Zinc-finger</keyword>
<dbReference type="PANTHER" id="PTHR12983:SF9">
    <property type="entry name" value="E3 UBIQUITIN-PROTEIN LIGASE RNF10"/>
    <property type="match status" value="1"/>
</dbReference>
<evidence type="ECO:0000256" key="7">
    <source>
        <dbReference type="SAM" id="MobiDB-lite"/>
    </source>
</evidence>
<comment type="subcellular location">
    <subcellularLocation>
        <location evidence="1">Cytoplasm</location>
    </subcellularLocation>
</comment>
<dbReference type="Gene3D" id="3.30.40.10">
    <property type="entry name" value="Zinc/RING finger domain, C3HC4 (zinc finger)"/>
    <property type="match status" value="1"/>
</dbReference>
<dbReference type="PROSITE" id="PS00518">
    <property type="entry name" value="ZF_RING_1"/>
    <property type="match status" value="1"/>
</dbReference>
<dbReference type="SMART" id="SM00184">
    <property type="entry name" value="RING"/>
    <property type="match status" value="1"/>
</dbReference>
<evidence type="ECO:0000313" key="10">
    <source>
        <dbReference type="Proteomes" id="UP000237438"/>
    </source>
</evidence>
<dbReference type="PROSITE" id="PS50089">
    <property type="entry name" value="ZF_RING_2"/>
    <property type="match status" value="1"/>
</dbReference>
<feature type="compositionally biased region" description="Polar residues" evidence="7">
    <location>
        <begin position="8"/>
        <end position="21"/>
    </location>
</feature>
<dbReference type="SUPFAM" id="SSF57850">
    <property type="entry name" value="RING/U-box"/>
    <property type="match status" value="1"/>
</dbReference>
<dbReference type="OrthoDB" id="302966at2759"/>
<keyword evidence="2" id="KW-0963">Cytoplasm</keyword>
<evidence type="ECO:0000313" key="9">
    <source>
        <dbReference type="EMBL" id="POS83651.1"/>
    </source>
</evidence>
<dbReference type="InterPro" id="IPR018957">
    <property type="entry name" value="Znf_C3HC4_RING-type"/>
</dbReference>
<feature type="domain" description="RING-type" evidence="8">
    <location>
        <begin position="112"/>
        <end position="162"/>
    </location>
</feature>
<dbReference type="InterPro" id="IPR039739">
    <property type="entry name" value="MAG2/RNF10"/>
</dbReference>
<dbReference type="Pfam" id="PF00097">
    <property type="entry name" value="zf-C3HC4"/>
    <property type="match status" value="1"/>
</dbReference>
<dbReference type="EMBL" id="PEDP01001444">
    <property type="protein sequence ID" value="POS83651.1"/>
    <property type="molecule type" value="Genomic_DNA"/>
</dbReference>
<feature type="region of interest" description="Disordered" evidence="7">
    <location>
        <begin position="1"/>
        <end position="21"/>
    </location>
</feature>
<evidence type="ECO:0000256" key="1">
    <source>
        <dbReference type="ARBA" id="ARBA00004496"/>
    </source>
</evidence>
<evidence type="ECO:0000256" key="6">
    <source>
        <dbReference type="PROSITE-ProRule" id="PRU00175"/>
    </source>
</evidence>
<dbReference type="AlphaFoldDB" id="A0A2S4PNN5"/>
<keyword evidence="10" id="KW-1185">Reference proteome</keyword>
<gene>
    <name evidence="9" type="ORF">EPUL_003480</name>
</gene>
<name>A0A2S4PNN5_9PEZI</name>
<keyword evidence="5" id="KW-0862">Zinc</keyword>
<evidence type="ECO:0000256" key="5">
    <source>
        <dbReference type="ARBA" id="ARBA00022833"/>
    </source>
</evidence>
<keyword evidence="3" id="KW-0479">Metal-binding</keyword>
<evidence type="ECO:0000256" key="4">
    <source>
        <dbReference type="ARBA" id="ARBA00022771"/>
    </source>
</evidence>